<dbReference type="NCBIfam" id="NF004771">
    <property type="entry name" value="PRK06110.1"/>
    <property type="match status" value="1"/>
</dbReference>
<name>A0A6G8ILP7_9BURK</name>
<comment type="cofactor">
    <cofactor evidence="1">
        <name>pyridoxal 5'-phosphate</name>
        <dbReference type="ChEBI" id="CHEBI:597326"/>
    </cofactor>
</comment>
<dbReference type="Gene3D" id="3.40.50.1100">
    <property type="match status" value="2"/>
</dbReference>
<evidence type="ECO:0000313" key="6">
    <source>
        <dbReference type="Proteomes" id="UP000503162"/>
    </source>
</evidence>
<dbReference type="GO" id="GO:0030170">
    <property type="term" value="F:pyridoxal phosphate binding"/>
    <property type="evidence" value="ECO:0007669"/>
    <property type="project" value="InterPro"/>
</dbReference>
<dbReference type="InterPro" id="IPR036052">
    <property type="entry name" value="TrpB-like_PALP_sf"/>
</dbReference>
<organism evidence="5 6">
    <name type="scientific">Hydrogenophaga crocea</name>
    <dbReference type="NCBI Taxonomy" id="2716225"/>
    <lineage>
        <taxon>Bacteria</taxon>
        <taxon>Pseudomonadati</taxon>
        <taxon>Pseudomonadota</taxon>
        <taxon>Betaproteobacteria</taxon>
        <taxon>Burkholderiales</taxon>
        <taxon>Comamonadaceae</taxon>
        <taxon>Hydrogenophaga</taxon>
    </lineage>
</organism>
<dbReference type="InterPro" id="IPR001926">
    <property type="entry name" value="TrpB-like_PALP"/>
</dbReference>
<dbReference type="SUPFAM" id="SSF53686">
    <property type="entry name" value="Tryptophan synthase beta subunit-like PLP-dependent enzymes"/>
    <property type="match status" value="1"/>
</dbReference>
<dbReference type="GO" id="GO:0009097">
    <property type="term" value="P:isoleucine biosynthetic process"/>
    <property type="evidence" value="ECO:0007669"/>
    <property type="project" value="TreeGrafter"/>
</dbReference>
<dbReference type="GO" id="GO:0006567">
    <property type="term" value="P:L-threonine catabolic process"/>
    <property type="evidence" value="ECO:0007669"/>
    <property type="project" value="TreeGrafter"/>
</dbReference>
<keyword evidence="6" id="KW-1185">Reference proteome</keyword>
<protein>
    <submittedName>
        <fullName evidence="5">Threonine dehydratase</fullName>
    </submittedName>
</protein>
<dbReference type="RefSeq" id="WP_166229729.1">
    <property type="nucleotide sequence ID" value="NZ_CP049989.1"/>
</dbReference>
<accession>A0A6G8ILP7</accession>
<keyword evidence="3" id="KW-0456">Lyase</keyword>
<evidence type="ECO:0000259" key="4">
    <source>
        <dbReference type="Pfam" id="PF00291"/>
    </source>
</evidence>
<dbReference type="GO" id="GO:0006565">
    <property type="term" value="P:L-serine catabolic process"/>
    <property type="evidence" value="ECO:0007669"/>
    <property type="project" value="TreeGrafter"/>
</dbReference>
<dbReference type="AlphaFoldDB" id="A0A6G8ILP7"/>
<feature type="domain" description="Tryptophan synthase beta chain-like PALP" evidence="4">
    <location>
        <begin position="21"/>
        <end position="307"/>
    </location>
</feature>
<dbReference type="EMBL" id="CP049989">
    <property type="protein sequence ID" value="QIM54091.1"/>
    <property type="molecule type" value="Genomic_DNA"/>
</dbReference>
<evidence type="ECO:0000256" key="2">
    <source>
        <dbReference type="ARBA" id="ARBA00022898"/>
    </source>
</evidence>
<sequence length="332" mass="34597">MSPVLPSLTDIEDAAAVVYRAFGATPQYRWATLSARLGTECWLKHENHTPVGAFKIRGGLTYFHALARRGALPRAVISATRGNHGQSVAWAARAHGVPCTIVVPHGNSVEKNAAMRSLGARLVEHGDEFQTAREHAVELAAQQGAHMVPSFHADLLSGVATAWWEFLRAAPHLEVLYVPIGLGSGVCSAIAAKRALGHAVRIVGVVSAHATTYADSLAAGRVVEAAVSTELADGMACRVADAQALAVMAEGLDHLVHVSDAEVAQAMRMLFADTHNVAEGAGAAGFAAVWKERAQLRGRVVGTTLSGGNVDSARLAQVLAPAATPLAAEATA</sequence>
<reference evidence="5 6" key="1">
    <citation type="submission" date="2020-03" db="EMBL/GenBank/DDBJ databases">
        <title>Hydrogenophaga sp. nov. isolated from cyanobacterial mat.</title>
        <authorList>
            <person name="Thorat V."/>
            <person name="Kirdat K."/>
            <person name="Tiwarekar B."/>
            <person name="Costa E.D."/>
            <person name="Yadav A."/>
        </authorList>
    </citation>
    <scope>NUCLEOTIDE SEQUENCE [LARGE SCALE GENOMIC DNA]</scope>
    <source>
        <strain evidence="5 6">BA0156</strain>
    </source>
</reference>
<dbReference type="GO" id="GO:0004794">
    <property type="term" value="F:threonine deaminase activity"/>
    <property type="evidence" value="ECO:0007669"/>
    <property type="project" value="TreeGrafter"/>
</dbReference>
<dbReference type="InterPro" id="IPR050147">
    <property type="entry name" value="Ser/Thr_Dehydratase"/>
</dbReference>
<gene>
    <name evidence="5" type="ORF">G9Q37_18960</name>
</gene>
<dbReference type="Pfam" id="PF00291">
    <property type="entry name" value="PALP"/>
    <property type="match status" value="1"/>
</dbReference>
<evidence type="ECO:0000256" key="3">
    <source>
        <dbReference type="ARBA" id="ARBA00023239"/>
    </source>
</evidence>
<keyword evidence="2" id="KW-0663">Pyridoxal phosphate</keyword>
<dbReference type="InterPro" id="IPR000634">
    <property type="entry name" value="Ser/Thr_deHydtase_PyrdxlP-BS"/>
</dbReference>
<dbReference type="PROSITE" id="PS00165">
    <property type="entry name" value="DEHYDRATASE_SER_THR"/>
    <property type="match status" value="1"/>
</dbReference>
<dbReference type="GO" id="GO:0003941">
    <property type="term" value="F:L-serine ammonia-lyase activity"/>
    <property type="evidence" value="ECO:0007669"/>
    <property type="project" value="TreeGrafter"/>
</dbReference>
<dbReference type="PANTHER" id="PTHR48078:SF7">
    <property type="entry name" value="BLL6502 PROTEIN"/>
    <property type="match status" value="1"/>
</dbReference>
<dbReference type="KEGG" id="hcz:G9Q37_18960"/>
<evidence type="ECO:0000313" key="5">
    <source>
        <dbReference type="EMBL" id="QIM54091.1"/>
    </source>
</evidence>
<dbReference type="PANTHER" id="PTHR48078">
    <property type="entry name" value="THREONINE DEHYDRATASE, MITOCHONDRIAL-RELATED"/>
    <property type="match status" value="1"/>
</dbReference>
<evidence type="ECO:0000256" key="1">
    <source>
        <dbReference type="ARBA" id="ARBA00001933"/>
    </source>
</evidence>
<proteinExistence type="predicted"/>
<dbReference type="Proteomes" id="UP000503162">
    <property type="component" value="Chromosome"/>
</dbReference>